<dbReference type="InterPro" id="IPR018289">
    <property type="entry name" value="MULE_transposase_dom"/>
</dbReference>
<dbReference type="InterPro" id="IPR007527">
    <property type="entry name" value="Znf_SWIM"/>
</dbReference>
<evidence type="ECO:0000256" key="2">
    <source>
        <dbReference type="ARBA" id="ARBA00022771"/>
    </source>
</evidence>
<accession>A0A6P5G2A0</accession>
<keyword evidence="1" id="KW-0479">Metal-binding</keyword>
<dbReference type="RefSeq" id="XP_020101967.1">
    <property type="nucleotide sequence ID" value="XM_020246378.1"/>
</dbReference>
<evidence type="ECO:0000313" key="7">
    <source>
        <dbReference type="RefSeq" id="XP_020101967.1"/>
    </source>
</evidence>
<dbReference type="PANTHER" id="PTHR47718:SF7">
    <property type="entry name" value="PROTEIN FAR1-RELATED SEQUENCE"/>
    <property type="match status" value="1"/>
</dbReference>
<gene>
    <name evidence="7" type="primary">LOC109719602</name>
</gene>
<proteinExistence type="predicted"/>
<evidence type="ECO:0000256" key="3">
    <source>
        <dbReference type="ARBA" id="ARBA00022833"/>
    </source>
</evidence>
<dbReference type="PANTHER" id="PTHR47718">
    <property type="entry name" value="OS01G0519700 PROTEIN"/>
    <property type="match status" value="1"/>
</dbReference>
<dbReference type="Pfam" id="PF10551">
    <property type="entry name" value="MULE"/>
    <property type="match status" value="1"/>
</dbReference>
<keyword evidence="2 4" id="KW-0863">Zinc-finger</keyword>
<keyword evidence="3" id="KW-0862">Zinc</keyword>
<sequence length="629" mass="72685">MDESAETTDKNDQLEPKIGLVFHSEDEAYNFYNTYAKRKGFSVRKDHLSRRKDGSIRYRHYLCSNEGTRHEHRTHGLRKGRSIERTNCLARIEFKVSNDNKWVVNKFVDEHNHPLACPQNSHMLRSHRKKLPIQRKVFTASDYFGVKAVQLHNSQQEEAHCVEDYTGFTLKNPVNFLKIKRMRDLEEGDAQFLLDFLKAKKSDDPSFFYAVQIDEQDCLTNCFWADAQSITDYAYFGDAVTFDTTYRMNKNELPFSAFVGTNHHKQIVIFGSALLLDETTDSYIWLLKTFLAAMNGKQPKTIFTDQCDDISKAVSMTLPDTYHRFCLRHILYNARPHIGQTFQEFERFFYDVQTEEDFRREWNSLIANSGLLTSSWLKDLYAAREKWALAYLRSSFCSIMATKQWSEYMESLFKFYFDRKLPLSNFIFQYLKALVRIRDGEILEDYESALTKPVLFADVPMLIKAAESYTRAIYSDFELEYKGQLACLCEPIGTDGSVYSFRVYSSQRQFDGVVEFSPSDASVKCSCKKFETVGILCMHALKALNNNNMLQLPARYLLKRWSNNAKDGASNETVGGSSSRSLALLYSRVCRKAIAVALKSAVSKDALNILEHGLDKFIEEMENVLHKSS</sequence>
<dbReference type="Proteomes" id="UP000515123">
    <property type="component" value="Linkage group 13"/>
</dbReference>
<dbReference type="GeneID" id="109719602"/>
<evidence type="ECO:0000256" key="4">
    <source>
        <dbReference type="PROSITE-ProRule" id="PRU00325"/>
    </source>
</evidence>
<dbReference type="SMART" id="SM00575">
    <property type="entry name" value="ZnF_PMZ"/>
    <property type="match status" value="1"/>
</dbReference>
<feature type="domain" description="SWIM-type" evidence="5">
    <location>
        <begin position="510"/>
        <end position="548"/>
    </location>
</feature>
<dbReference type="InterPro" id="IPR004330">
    <property type="entry name" value="FAR1_DNA_bnd_dom"/>
</dbReference>
<dbReference type="OrthoDB" id="1894539at2759"/>
<dbReference type="InterPro" id="IPR006564">
    <property type="entry name" value="Znf_PMZ"/>
</dbReference>
<dbReference type="Pfam" id="PF04434">
    <property type="entry name" value="SWIM"/>
    <property type="match status" value="1"/>
</dbReference>
<reference evidence="6" key="1">
    <citation type="journal article" date="2015" name="Nat. Genet.">
        <title>The pineapple genome and the evolution of CAM photosynthesis.</title>
        <authorList>
            <person name="Ming R."/>
            <person name="VanBuren R."/>
            <person name="Wai C.M."/>
            <person name="Tang H."/>
            <person name="Schatz M.C."/>
            <person name="Bowers J.E."/>
            <person name="Lyons E."/>
            <person name="Wang M.L."/>
            <person name="Chen J."/>
            <person name="Biggers E."/>
            <person name="Zhang J."/>
            <person name="Huang L."/>
            <person name="Zhang L."/>
            <person name="Miao W."/>
            <person name="Zhang J."/>
            <person name="Ye Z."/>
            <person name="Miao C."/>
            <person name="Lin Z."/>
            <person name="Wang H."/>
            <person name="Zhou H."/>
            <person name="Yim W.C."/>
            <person name="Priest H.D."/>
            <person name="Zheng C."/>
            <person name="Woodhouse M."/>
            <person name="Edger P.P."/>
            <person name="Guyot R."/>
            <person name="Guo H.B."/>
            <person name="Guo H."/>
            <person name="Zheng G."/>
            <person name="Singh R."/>
            <person name="Sharma A."/>
            <person name="Min X."/>
            <person name="Zheng Y."/>
            <person name="Lee H."/>
            <person name="Gurtowski J."/>
            <person name="Sedlazeck F.J."/>
            <person name="Harkess A."/>
            <person name="McKain M.R."/>
            <person name="Liao Z."/>
            <person name="Fang J."/>
            <person name="Liu J."/>
            <person name="Zhang X."/>
            <person name="Zhang Q."/>
            <person name="Hu W."/>
            <person name="Qin Y."/>
            <person name="Wang K."/>
            <person name="Chen L.Y."/>
            <person name="Shirley N."/>
            <person name="Lin Y.R."/>
            <person name="Liu L.Y."/>
            <person name="Hernandez A.G."/>
            <person name="Wright C.L."/>
            <person name="Bulone V."/>
            <person name="Tuskan G.A."/>
            <person name="Heath K."/>
            <person name="Zee F."/>
            <person name="Moore P.H."/>
            <person name="Sunkar R."/>
            <person name="Leebens-Mack J.H."/>
            <person name="Mockler T."/>
            <person name="Bennetzen J.L."/>
            <person name="Freeling M."/>
            <person name="Sankoff D."/>
            <person name="Paterson A.H."/>
            <person name="Zhu X."/>
            <person name="Yang X."/>
            <person name="Smith J.A."/>
            <person name="Cushman J.C."/>
            <person name="Paull R.E."/>
            <person name="Yu Q."/>
        </authorList>
    </citation>
    <scope>NUCLEOTIDE SEQUENCE [LARGE SCALE GENOMIC DNA]</scope>
    <source>
        <strain evidence="6">cv. F153</strain>
    </source>
</reference>
<reference evidence="7" key="2">
    <citation type="submission" date="2025-08" db="UniProtKB">
        <authorList>
            <consortium name="RefSeq"/>
        </authorList>
    </citation>
    <scope>IDENTIFICATION</scope>
    <source>
        <tissue evidence="7">Leaf</tissue>
    </source>
</reference>
<evidence type="ECO:0000256" key="1">
    <source>
        <dbReference type="ARBA" id="ARBA00022723"/>
    </source>
</evidence>
<name>A0A6P5G2A0_ANACO</name>
<dbReference type="PROSITE" id="PS50966">
    <property type="entry name" value="ZF_SWIM"/>
    <property type="match status" value="1"/>
</dbReference>
<dbReference type="Pfam" id="PF03101">
    <property type="entry name" value="FAR1"/>
    <property type="match status" value="1"/>
</dbReference>
<evidence type="ECO:0000313" key="6">
    <source>
        <dbReference type="Proteomes" id="UP000515123"/>
    </source>
</evidence>
<dbReference type="GO" id="GO:0008270">
    <property type="term" value="F:zinc ion binding"/>
    <property type="evidence" value="ECO:0007669"/>
    <property type="project" value="UniProtKB-KW"/>
</dbReference>
<dbReference type="AlphaFoldDB" id="A0A6P5G2A0"/>
<evidence type="ECO:0000259" key="5">
    <source>
        <dbReference type="PROSITE" id="PS50966"/>
    </source>
</evidence>
<organism evidence="6 7">
    <name type="scientific">Ananas comosus</name>
    <name type="common">Pineapple</name>
    <name type="synonym">Ananas ananas</name>
    <dbReference type="NCBI Taxonomy" id="4615"/>
    <lineage>
        <taxon>Eukaryota</taxon>
        <taxon>Viridiplantae</taxon>
        <taxon>Streptophyta</taxon>
        <taxon>Embryophyta</taxon>
        <taxon>Tracheophyta</taxon>
        <taxon>Spermatophyta</taxon>
        <taxon>Magnoliopsida</taxon>
        <taxon>Liliopsida</taxon>
        <taxon>Poales</taxon>
        <taxon>Bromeliaceae</taxon>
        <taxon>Bromelioideae</taxon>
        <taxon>Ananas</taxon>
    </lineage>
</organism>
<protein>
    <submittedName>
        <fullName evidence="7">Protein FAR1-RELATED SEQUENCE 5-like</fullName>
    </submittedName>
</protein>
<keyword evidence="6" id="KW-1185">Reference proteome</keyword>